<keyword evidence="2" id="KW-1185">Reference proteome</keyword>
<accession>B8GDF3</accession>
<dbReference type="Proteomes" id="UP000002457">
    <property type="component" value="Chromosome"/>
</dbReference>
<protein>
    <submittedName>
        <fullName evidence="1">Uncharacterized protein</fullName>
    </submittedName>
</protein>
<evidence type="ECO:0000313" key="1">
    <source>
        <dbReference type="EMBL" id="ACL17304.1"/>
    </source>
</evidence>
<dbReference type="HOGENOM" id="CLU_2911553_0_0_2"/>
<organism evidence="1 2">
    <name type="scientific">Methanosphaerula palustris (strain ATCC BAA-1556 / DSM 19958 / E1-9c)</name>
    <dbReference type="NCBI Taxonomy" id="521011"/>
    <lineage>
        <taxon>Archaea</taxon>
        <taxon>Methanobacteriati</taxon>
        <taxon>Methanobacteriota</taxon>
        <taxon>Stenosarchaea group</taxon>
        <taxon>Methanomicrobia</taxon>
        <taxon>Methanomicrobiales</taxon>
        <taxon>Methanoregulaceae</taxon>
        <taxon>Methanosphaerula</taxon>
    </lineage>
</organism>
<dbReference type="AlphaFoldDB" id="B8GDF3"/>
<name>B8GDF3_METPE</name>
<gene>
    <name evidence="1" type="ordered locus">Mpal_2001</name>
</gene>
<dbReference type="KEGG" id="mpl:Mpal_2001"/>
<sequence>MISALCLDWEFYSRKVIDFLTTVQIPFILSVGKHCHAMKQLMNGIKSRFEELFYAENRCFT</sequence>
<reference evidence="1 2" key="1">
    <citation type="journal article" date="2015" name="Genome Announc.">
        <title>Complete Genome Sequence of Methanosphaerula palustris E1-9CT, a Hydrogenotrophic Methanogen Isolated from a Minerotrophic Fen Peatland.</title>
        <authorList>
            <person name="Cadillo-Quiroz H."/>
            <person name="Browne P."/>
            <person name="Kyrpides N."/>
            <person name="Woyke T."/>
            <person name="Goodwin L."/>
            <person name="Detter C."/>
            <person name="Yavitt J.B."/>
            <person name="Zinder S.H."/>
        </authorList>
    </citation>
    <scope>NUCLEOTIDE SEQUENCE [LARGE SCALE GENOMIC DNA]</scope>
    <source>
        <strain evidence="2">ATCC BAA-1556 / DSM 19958 / E1-9c</strain>
    </source>
</reference>
<proteinExistence type="predicted"/>
<dbReference type="EMBL" id="CP001338">
    <property type="protein sequence ID" value="ACL17304.1"/>
    <property type="molecule type" value="Genomic_DNA"/>
</dbReference>
<evidence type="ECO:0000313" key="2">
    <source>
        <dbReference type="Proteomes" id="UP000002457"/>
    </source>
</evidence>